<dbReference type="GO" id="GO:0005524">
    <property type="term" value="F:ATP binding"/>
    <property type="evidence" value="ECO:0007669"/>
    <property type="project" value="UniProtKB-KW"/>
</dbReference>
<dbReference type="AlphaFoldDB" id="A0A7G5FDH0"/>
<protein>
    <submittedName>
        <fullName evidence="10">ATP-binding cassette domain-containing protein</fullName>
    </submittedName>
</protein>
<dbReference type="SUPFAM" id="SSF90123">
    <property type="entry name" value="ABC transporter transmembrane region"/>
    <property type="match status" value="1"/>
</dbReference>
<dbReference type="EMBL" id="CP059833">
    <property type="protein sequence ID" value="QMV84661.1"/>
    <property type="molecule type" value="Genomic_DNA"/>
</dbReference>
<feature type="transmembrane region" description="Helical" evidence="7">
    <location>
        <begin position="58"/>
        <end position="76"/>
    </location>
</feature>
<feature type="transmembrane region" description="Helical" evidence="7">
    <location>
        <begin position="159"/>
        <end position="178"/>
    </location>
</feature>
<keyword evidence="3" id="KW-0547">Nucleotide-binding</keyword>
<dbReference type="Pfam" id="PF00664">
    <property type="entry name" value="ABC_membrane"/>
    <property type="match status" value="1"/>
</dbReference>
<evidence type="ECO:0000259" key="8">
    <source>
        <dbReference type="PROSITE" id="PS50893"/>
    </source>
</evidence>
<dbReference type="GO" id="GO:0140359">
    <property type="term" value="F:ABC-type transporter activity"/>
    <property type="evidence" value="ECO:0007669"/>
    <property type="project" value="InterPro"/>
</dbReference>
<keyword evidence="11" id="KW-1185">Reference proteome</keyword>
<name>A0A7G5FDH0_9CORY</name>
<evidence type="ECO:0000256" key="4">
    <source>
        <dbReference type="ARBA" id="ARBA00022840"/>
    </source>
</evidence>
<evidence type="ECO:0000259" key="9">
    <source>
        <dbReference type="PROSITE" id="PS50929"/>
    </source>
</evidence>
<gene>
    <name evidence="10" type="ORF">HW450_09895</name>
</gene>
<evidence type="ECO:0000256" key="2">
    <source>
        <dbReference type="ARBA" id="ARBA00022692"/>
    </source>
</evidence>
<dbReference type="Proteomes" id="UP000515570">
    <property type="component" value="Chromosome"/>
</dbReference>
<dbReference type="PROSITE" id="PS50929">
    <property type="entry name" value="ABC_TM1F"/>
    <property type="match status" value="1"/>
</dbReference>
<dbReference type="SUPFAM" id="SSF52540">
    <property type="entry name" value="P-loop containing nucleoside triphosphate hydrolases"/>
    <property type="match status" value="1"/>
</dbReference>
<dbReference type="RefSeq" id="WP_182385469.1">
    <property type="nucleotide sequence ID" value="NZ_CP059833.1"/>
</dbReference>
<organism evidence="10 11">
    <name type="scientific">Corynebacterium hindlerae</name>
    <dbReference type="NCBI Taxonomy" id="699041"/>
    <lineage>
        <taxon>Bacteria</taxon>
        <taxon>Bacillati</taxon>
        <taxon>Actinomycetota</taxon>
        <taxon>Actinomycetes</taxon>
        <taxon>Mycobacteriales</taxon>
        <taxon>Corynebacteriaceae</taxon>
        <taxon>Corynebacterium</taxon>
    </lineage>
</organism>
<dbReference type="InterPro" id="IPR003439">
    <property type="entry name" value="ABC_transporter-like_ATP-bd"/>
</dbReference>
<feature type="transmembrane region" description="Helical" evidence="7">
    <location>
        <begin position="132"/>
        <end position="153"/>
    </location>
</feature>
<dbReference type="InterPro" id="IPR003593">
    <property type="entry name" value="AAA+_ATPase"/>
</dbReference>
<sequence length="519" mass="54543">MASPLDRRLLVAAPAARRHIIVTGLAQAVDTALTVARAVLIGVAVASLVEQQVTRWDLVAWLVAVVVAQSGVAWVARRWASLSIGEAVDELREAALVALAHRDPRDVEEDAAQWRETLTAGLAGVRPYLSDYVPALIAACLSTPIALAVMLYFDLTSGLLATTTLPLIPLFMVLIGTLTRSHTEKRLQVAGKLSGQLSDLLQGSATLRAFGVTETPHAQLVRTGSSHATATMSVLRLAFLSAFALEFLATLSVALIAVSIGLRLVAGDMTLLAGLVALIIAPEVYTPLRRVGSSFHAAVDGITAAQRVFELVSESRALTASYRRAGNRIDVRQLSVTGRDGIRPNNLSFTARPGTITVLRGANGSGKSTALLAILGLLPDDVVDGEIIAPPLSLISYLPAHPAFEPGTVSSNLALLGARAHELSIAAERVGLDVPATHPVGASGTGISAGQGQRLALARVIANSERTTLLLDEPSAHLSPELVSRLTAQLQDLAEEGRTIVISSHDPRVVSLADQVIDL</sequence>
<dbReference type="SMART" id="SM00382">
    <property type="entry name" value="AAA"/>
    <property type="match status" value="1"/>
</dbReference>
<dbReference type="Gene3D" id="1.20.1560.10">
    <property type="entry name" value="ABC transporter type 1, transmembrane domain"/>
    <property type="match status" value="1"/>
</dbReference>
<keyword evidence="6 7" id="KW-0472">Membrane</keyword>
<accession>A0A7G5FDH0</accession>
<dbReference type="Pfam" id="PF00005">
    <property type="entry name" value="ABC_tran"/>
    <property type="match status" value="1"/>
</dbReference>
<dbReference type="Gene3D" id="3.40.50.300">
    <property type="entry name" value="P-loop containing nucleotide triphosphate hydrolases"/>
    <property type="match status" value="1"/>
</dbReference>
<dbReference type="PANTHER" id="PTHR24221">
    <property type="entry name" value="ATP-BINDING CASSETTE SUB-FAMILY B"/>
    <property type="match status" value="1"/>
</dbReference>
<evidence type="ECO:0000313" key="10">
    <source>
        <dbReference type="EMBL" id="QMV84661.1"/>
    </source>
</evidence>
<evidence type="ECO:0000256" key="6">
    <source>
        <dbReference type="ARBA" id="ARBA00023136"/>
    </source>
</evidence>
<reference evidence="10 11" key="1">
    <citation type="submission" date="2020-07" db="EMBL/GenBank/DDBJ databases">
        <title>non toxigenic Corynebacterium sp. nov from a clinical source.</title>
        <authorList>
            <person name="Bernier A.-M."/>
            <person name="Bernard K."/>
        </authorList>
    </citation>
    <scope>NUCLEOTIDE SEQUENCE [LARGE SCALE GENOMIC DNA]</scope>
    <source>
        <strain evidence="11">NML 93-0612</strain>
    </source>
</reference>
<feature type="transmembrane region" description="Helical" evidence="7">
    <location>
        <begin position="20"/>
        <end position="46"/>
    </location>
</feature>
<dbReference type="GO" id="GO:0005886">
    <property type="term" value="C:plasma membrane"/>
    <property type="evidence" value="ECO:0007669"/>
    <property type="project" value="UniProtKB-SubCell"/>
</dbReference>
<feature type="domain" description="ABC transporter" evidence="8">
    <location>
        <begin position="329"/>
        <end position="519"/>
    </location>
</feature>
<dbReference type="InterPro" id="IPR036640">
    <property type="entry name" value="ABC1_TM_sf"/>
</dbReference>
<comment type="subcellular location">
    <subcellularLocation>
        <location evidence="1">Cell membrane</location>
        <topology evidence="1">Multi-pass membrane protein</topology>
    </subcellularLocation>
</comment>
<evidence type="ECO:0000256" key="5">
    <source>
        <dbReference type="ARBA" id="ARBA00022989"/>
    </source>
</evidence>
<dbReference type="PROSITE" id="PS50893">
    <property type="entry name" value="ABC_TRANSPORTER_2"/>
    <property type="match status" value="1"/>
</dbReference>
<dbReference type="InterPro" id="IPR027417">
    <property type="entry name" value="P-loop_NTPase"/>
</dbReference>
<dbReference type="GO" id="GO:0016887">
    <property type="term" value="F:ATP hydrolysis activity"/>
    <property type="evidence" value="ECO:0007669"/>
    <property type="project" value="InterPro"/>
</dbReference>
<evidence type="ECO:0000256" key="3">
    <source>
        <dbReference type="ARBA" id="ARBA00022741"/>
    </source>
</evidence>
<evidence type="ECO:0000256" key="1">
    <source>
        <dbReference type="ARBA" id="ARBA00004651"/>
    </source>
</evidence>
<keyword evidence="2 7" id="KW-0812">Transmembrane</keyword>
<evidence type="ECO:0000256" key="7">
    <source>
        <dbReference type="SAM" id="Phobius"/>
    </source>
</evidence>
<dbReference type="InterPro" id="IPR039421">
    <property type="entry name" value="Type_1_exporter"/>
</dbReference>
<evidence type="ECO:0000313" key="11">
    <source>
        <dbReference type="Proteomes" id="UP000515570"/>
    </source>
</evidence>
<keyword evidence="5 7" id="KW-1133">Transmembrane helix</keyword>
<dbReference type="PANTHER" id="PTHR24221:SF590">
    <property type="entry name" value="COMPONENT LINKED WITH THE ASSEMBLY OF CYTOCHROME' TRANSPORT TRANSMEMBRANE ATP-BINDING PROTEIN ABC TRANSPORTER CYDD-RELATED"/>
    <property type="match status" value="1"/>
</dbReference>
<dbReference type="InterPro" id="IPR011527">
    <property type="entry name" value="ABC1_TM_dom"/>
</dbReference>
<feature type="domain" description="ABC transmembrane type-1" evidence="9">
    <location>
        <begin position="21"/>
        <end position="300"/>
    </location>
</feature>
<proteinExistence type="predicted"/>
<feature type="transmembrane region" description="Helical" evidence="7">
    <location>
        <begin position="237"/>
        <end position="258"/>
    </location>
</feature>
<dbReference type="CDD" id="cd18584">
    <property type="entry name" value="ABC_6TM_AarD_CydD"/>
    <property type="match status" value="1"/>
</dbReference>
<keyword evidence="4 10" id="KW-0067">ATP-binding</keyword>